<sequence>MEFILALLSLAGTWVSVLTAILLLYIRSLHIVYFVVGSVLTAFAAKILKNAIKQPRPSHSSNVRSKISYGMPSSHSQVIAFFAVYIHLAFSANAIEYSLVRSILVIFVQLTAFLVAWSRVELGHHSLPQVLVGSVLGATIALLWYILWQEIGSKYEEKFKGDIFVIGFEKAVSLVYPLSY</sequence>
<dbReference type="PANTHER" id="PTHR14969">
    <property type="entry name" value="SPHINGOSINE-1-PHOSPHATE PHOSPHOHYDROLASE"/>
    <property type="match status" value="1"/>
</dbReference>
<dbReference type="EMBL" id="KV440973">
    <property type="protein sequence ID" value="OAD78541.1"/>
    <property type="molecule type" value="Genomic_DNA"/>
</dbReference>
<organism evidence="3 4">
    <name type="scientific">Phycomyces blakesleeanus (strain ATCC 8743b / DSM 1359 / FGSC 10004 / NBRC 33097 / NRRL 1555)</name>
    <dbReference type="NCBI Taxonomy" id="763407"/>
    <lineage>
        <taxon>Eukaryota</taxon>
        <taxon>Fungi</taxon>
        <taxon>Fungi incertae sedis</taxon>
        <taxon>Mucoromycota</taxon>
        <taxon>Mucoromycotina</taxon>
        <taxon>Mucoromycetes</taxon>
        <taxon>Mucorales</taxon>
        <taxon>Phycomycetaceae</taxon>
        <taxon>Phycomyces</taxon>
    </lineage>
</organism>
<dbReference type="STRING" id="763407.A0A163B6E9"/>
<accession>A0A163B6E9</accession>
<feature type="transmembrane region" description="Helical" evidence="1">
    <location>
        <begin position="29"/>
        <end position="48"/>
    </location>
</feature>
<dbReference type="Proteomes" id="UP000077315">
    <property type="component" value="Unassembled WGS sequence"/>
</dbReference>
<keyword evidence="1" id="KW-1133">Transmembrane helix</keyword>
<dbReference type="VEuPathDB" id="FungiDB:PHYBLDRAFT_130757"/>
<name>A0A163B6E9_PHYB8</name>
<dbReference type="OrthoDB" id="302705at2759"/>
<keyword evidence="4" id="KW-1185">Reference proteome</keyword>
<protein>
    <recommendedName>
        <fullName evidence="2">Phosphatidic acid phosphatase type 2/haloperoxidase domain-containing protein</fullName>
    </recommendedName>
</protein>
<proteinExistence type="predicted"/>
<evidence type="ECO:0000313" key="3">
    <source>
        <dbReference type="EMBL" id="OAD78541.1"/>
    </source>
</evidence>
<dbReference type="InParanoid" id="A0A163B6E9"/>
<evidence type="ECO:0000259" key="2">
    <source>
        <dbReference type="SMART" id="SM00014"/>
    </source>
</evidence>
<dbReference type="AlphaFoldDB" id="A0A163B6E9"/>
<dbReference type="GeneID" id="28990289"/>
<dbReference type="InterPro" id="IPR000326">
    <property type="entry name" value="PAP2/HPO"/>
</dbReference>
<evidence type="ECO:0000256" key="1">
    <source>
        <dbReference type="SAM" id="Phobius"/>
    </source>
</evidence>
<gene>
    <name evidence="3" type="ORF">PHYBLDRAFT_130757</name>
</gene>
<evidence type="ECO:0000313" key="4">
    <source>
        <dbReference type="Proteomes" id="UP000077315"/>
    </source>
</evidence>
<dbReference type="GO" id="GO:0042392">
    <property type="term" value="F:sphingosine-1-phosphate phosphatase activity"/>
    <property type="evidence" value="ECO:0007669"/>
    <property type="project" value="TreeGrafter"/>
</dbReference>
<dbReference type="Gene3D" id="1.20.144.10">
    <property type="entry name" value="Phosphatidic acid phosphatase type 2/haloperoxidase"/>
    <property type="match status" value="1"/>
</dbReference>
<dbReference type="SUPFAM" id="SSF48317">
    <property type="entry name" value="Acid phosphatase/Vanadium-dependent haloperoxidase"/>
    <property type="match status" value="1"/>
</dbReference>
<feature type="transmembrane region" description="Helical" evidence="1">
    <location>
        <begin position="98"/>
        <end position="118"/>
    </location>
</feature>
<dbReference type="RefSeq" id="XP_018296581.1">
    <property type="nucleotide sequence ID" value="XM_018429383.1"/>
</dbReference>
<dbReference type="InterPro" id="IPR036938">
    <property type="entry name" value="PAP2/HPO_sf"/>
</dbReference>
<keyword evidence="1" id="KW-0812">Transmembrane</keyword>
<feature type="transmembrane region" description="Helical" evidence="1">
    <location>
        <begin position="130"/>
        <end position="148"/>
    </location>
</feature>
<feature type="domain" description="Phosphatidic acid phosphatase type 2/haloperoxidase" evidence="2">
    <location>
        <begin position="31"/>
        <end position="145"/>
    </location>
</feature>
<reference evidence="4" key="1">
    <citation type="submission" date="2015-06" db="EMBL/GenBank/DDBJ databases">
        <title>Expansion of signal transduction pathways in fungi by whole-genome duplication.</title>
        <authorList>
            <consortium name="DOE Joint Genome Institute"/>
            <person name="Corrochano L.M."/>
            <person name="Kuo A."/>
            <person name="Marcet-Houben M."/>
            <person name="Polaino S."/>
            <person name="Salamov A."/>
            <person name="Villalobos J.M."/>
            <person name="Alvarez M.I."/>
            <person name="Avalos J."/>
            <person name="Benito E.P."/>
            <person name="Benoit I."/>
            <person name="Burger G."/>
            <person name="Camino L.P."/>
            <person name="Canovas D."/>
            <person name="Cerda-Olmedo E."/>
            <person name="Cheng J.-F."/>
            <person name="Dominguez A."/>
            <person name="Elias M."/>
            <person name="Eslava A.P."/>
            <person name="Glaser F."/>
            <person name="Grimwood J."/>
            <person name="Gutierrez G."/>
            <person name="Heitman J."/>
            <person name="Henrissat B."/>
            <person name="Iturriaga E.A."/>
            <person name="Lang B.F."/>
            <person name="Lavin J.L."/>
            <person name="Lee S."/>
            <person name="Li W."/>
            <person name="Lindquist E."/>
            <person name="Lopez-Garcia S."/>
            <person name="Luque E.M."/>
            <person name="Marcos A.T."/>
            <person name="Martin J."/>
            <person name="McCluskey K."/>
            <person name="Medina H.R."/>
            <person name="Miralles-Duran A."/>
            <person name="Miyazaki A."/>
            <person name="Munoz-Torres E."/>
            <person name="Oguiza J.A."/>
            <person name="Ohm R."/>
            <person name="Olmedo M."/>
            <person name="Orejas M."/>
            <person name="Ortiz-Castellanos L."/>
            <person name="Pisabarro A.G."/>
            <person name="Rodriguez-Romero J."/>
            <person name="Ruiz-Herrera J."/>
            <person name="Ruiz-Vazquez R."/>
            <person name="Sanz C."/>
            <person name="Schackwitz W."/>
            <person name="Schmutz J."/>
            <person name="Shahriari M."/>
            <person name="Shelest E."/>
            <person name="Silva-Franco F."/>
            <person name="Soanes D."/>
            <person name="Syed K."/>
            <person name="Tagua V.G."/>
            <person name="Talbot N.J."/>
            <person name="Thon M."/>
            <person name="De vries R.P."/>
            <person name="Wiebenga A."/>
            <person name="Yadav J.S."/>
            <person name="Braun E.L."/>
            <person name="Baker S."/>
            <person name="Garre V."/>
            <person name="Horwitz B."/>
            <person name="Torres-Martinez S."/>
            <person name="Idnurm A."/>
            <person name="Herrera-Estrella A."/>
            <person name="Gabaldon T."/>
            <person name="Grigoriev I.V."/>
        </authorList>
    </citation>
    <scope>NUCLEOTIDE SEQUENCE [LARGE SCALE GENOMIC DNA]</scope>
    <source>
        <strain evidence="4">NRRL 1555(-)</strain>
    </source>
</reference>
<keyword evidence="1" id="KW-0472">Membrane</keyword>
<dbReference type="SMART" id="SM00014">
    <property type="entry name" value="acidPPc"/>
    <property type="match status" value="1"/>
</dbReference>
<dbReference type="Pfam" id="PF01569">
    <property type="entry name" value="PAP2"/>
    <property type="match status" value="1"/>
</dbReference>
<feature type="transmembrane region" description="Helical" evidence="1">
    <location>
        <begin position="69"/>
        <end position="92"/>
    </location>
</feature>
<dbReference type="PANTHER" id="PTHR14969:SF13">
    <property type="entry name" value="AT30094P"/>
    <property type="match status" value="1"/>
</dbReference>